<gene>
    <name evidence="5" type="primary">LOC111818019</name>
</gene>
<dbReference type="OrthoDB" id="4473401at2759"/>
<dbReference type="SMART" id="SM00131">
    <property type="entry name" value="KU"/>
    <property type="match status" value="1"/>
</dbReference>
<sequence length="104" mass="11829">MRTAKLGFLLGLFIFCLQTASLLGGVAKVAEYFCGHVKDPCVMGIDIGRCYEIHFRYFYNTTSKQCESFFYSGCAGNLNNFKLKIECQVACIPEYEIKEEKLQI</sequence>
<dbReference type="Gene3D" id="4.10.410.10">
    <property type="entry name" value="Pancreatic trypsin inhibitor Kunitz domain"/>
    <property type="match status" value="1"/>
</dbReference>
<evidence type="ECO:0000256" key="2">
    <source>
        <dbReference type="SAM" id="SignalP"/>
    </source>
</evidence>
<feature type="domain" description="BPTI/Kunitz inhibitor" evidence="3">
    <location>
        <begin position="41"/>
        <end position="91"/>
    </location>
</feature>
<dbReference type="PROSITE" id="PS00280">
    <property type="entry name" value="BPTI_KUNITZ_1"/>
    <property type="match status" value="1"/>
</dbReference>
<reference evidence="5" key="1">
    <citation type="submission" date="2025-08" db="UniProtKB">
        <authorList>
            <consortium name="RefSeq"/>
        </authorList>
    </citation>
    <scope>IDENTIFICATION</scope>
</reference>
<feature type="signal peptide" evidence="2">
    <location>
        <begin position="1"/>
        <end position="19"/>
    </location>
</feature>
<evidence type="ECO:0000259" key="3">
    <source>
        <dbReference type="PROSITE" id="PS50279"/>
    </source>
</evidence>
<protein>
    <submittedName>
        <fullName evidence="5">Kunitz-type protease inhibitor 4-like</fullName>
    </submittedName>
</protein>
<dbReference type="PANTHER" id="PTHR47898:SF1">
    <property type="entry name" value="KUNITZ-TYPE PROTEASE INHIBITOR 4"/>
    <property type="match status" value="1"/>
</dbReference>
<dbReference type="Pfam" id="PF00014">
    <property type="entry name" value="Kunitz_BPTI"/>
    <property type="match status" value="1"/>
</dbReference>
<dbReference type="Proteomes" id="UP000515203">
    <property type="component" value="Unplaced"/>
</dbReference>
<dbReference type="RefSeq" id="XP_023576448.1">
    <property type="nucleotide sequence ID" value="XM_023720680.1"/>
</dbReference>
<keyword evidence="1" id="KW-1015">Disulfide bond</keyword>
<proteinExistence type="predicted"/>
<dbReference type="InterPro" id="IPR036880">
    <property type="entry name" value="Kunitz_BPTI_sf"/>
</dbReference>
<keyword evidence="2" id="KW-0732">Signal</keyword>
<dbReference type="AlphaFoldDB" id="A0A6P6EWV8"/>
<dbReference type="SUPFAM" id="SSF57362">
    <property type="entry name" value="BPTI-like"/>
    <property type="match status" value="1"/>
</dbReference>
<dbReference type="InParanoid" id="A0A6P6EWV8"/>
<dbReference type="InterPro" id="IPR042943">
    <property type="entry name" value="SPINT4"/>
</dbReference>
<dbReference type="GO" id="GO:0004867">
    <property type="term" value="F:serine-type endopeptidase inhibitor activity"/>
    <property type="evidence" value="ECO:0007669"/>
    <property type="project" value="InterPro"/>
</dbReference>
<evidence type="ECO:0000313" key="5">
    <source>
        <dbReference type="RefSeq" id="XP_023576448.1"/>
    </source>
</evidence>
<dbReference type="InterPro" id="IPR002223">
    <property type="entry name" value="Kunitz_BPTI"/>
</dbReference>
<dbReference type="PANTHER" id="PTHR47898">
    <property type="entry name" value="KUNITZ-TYPE PROTEASE INHIBITOR 4"/>
    <property type="match status" value="1"/>
</dbReference>
<dbReference type="CDD" id="cd00109">
    <property type="entry name" value="Kunitz-type"/>
    <property type="match status" value="1"/>
</dbReference>
<organism evidence="4 5">
    <name type="scientific">Octodon degus</name>
    <name type="common">Degu</name>
    <name type="synonym">Sciurus degus</name>
    <dbReference type="NCBI Taxonomy" id="10160"/>
    <lineage>
        <taxon>Eukaryota</taxon>
        <taxon>Metazoa</taxon>
        <taxon>Chordata</taxon>
        <taxon>Craniata</taxon>
        <taxon>Vertebrata</taxon>
        <taxon>Euteleostomi</taxon>
        <taxon>Mammalia</taxon>
        <taxon>Eutheria</taxon>
        <taxon>Euarchontoglires</taxon>
        <taxon>Glires</taxon>
        <taxon>Rodentia</taxon>
        <taxon>Hystricomorpha</taxon>
        <taxon>Octodontidae</taxon>
        <taxon>Octodon</taxon>
    </lineage>
</organism>
<dbReference type="PROSITE" id="PS50279">
    <property type="entry name" value="BPTI_KUNITZ_2"/>
    <property type="match status" value="1"/>
</dbReference>
<accession>A0A6P6EWV8</accession>
<evidence type="ECO:0000313" key="4">
    <source>
        <dbReference type="Proteomes" id="UP000515203"/>
    </source>
</evidence>
<feature type="chain" id="PRO_5027560132" evidence="2">
    <location>
        <begin position="20"/>
        <end position="104"/>
    </location>
</feature>
<keyword evidence="4" id="KW-1185">Reference proteome</keyword>
<name>A0A6P6EWV8_OCTDE</name>
<dbReference type="InterPro" id="IPR020901">
    <property type="entry name" value="Prtase_inh_Kunz-CS"/>
</dbReference>
<dbReference type="GeneID" id="111818019"/>
<dbReference type="PRINTS" id="PR00759">
    <property type="entry name" value="BASICPTASE"/>
</dbReference>
<evidence type="ECO:0000256" key="1">
    <source>
        <dbReference type="ARBA" id="ARBA00023157"/>
    </source>
</evidence>
<keyword evidence="5" id="KW-0646">Protease inhibitor</keyword>